<accession>A0A328TGX4</accession>
<dbReference type="InterPro" id="IPR005338">
    <property type="entry name" value="Anhydro_N_Ac-Mur_kinase"/>
</dbReference>
<gene>
    <name evidence="1" type="ORF">ACZ87_03552</name>
</gene>
<dbReference type="Pfam" id="PF03702">
    <property type="entry name" value="AnmK"/>
    <property type="match status" value="1"/>
</dbReference>
<dbReference type="GO" id="GO:0016773">
    <property type="term" value="F:phosphotransferase activity, alcohol group as acceptor"/>
    <property type="evidence" value="ECO:0007669"/>
    <property type="project" value="InterPro"/>
</dbReference>
<dbReference type="EMBL" id="LJAM02000650">
    <property type="protein sequence ID" value="RAP69658.1"/>
    <property type="molecule type" value="Genomic_DNA"/>
</dbReference>
<dbReference type="GO" id="GO:0005524">
    <property type="term" value="F:ATP binding"/>
    <property type="evidence" value="ECO:0007669"/>
    <property type="project" value="InterPro"/>
</dbReference>
<protein>
    <submittedName>
        <fullName evidence="1">Uncharacterized protein</fullName>
    </submittedName>
</protein>
<dbReference type="GO" id="GO:0006040">
    <property type="term" value="P:amino sugar metabolic process"/>
    <property type="evidence" value="ECO:0007669"/>
    <property type="project" value="InterPro"/>
</dbReference>
<evidence type="ECO:0000313" key="2">
    <source>
        <dbReference type="Proteomes" id="UP000244334"/>
    </source>
</evidence>
<dbReference type="AlphaFoldDB" id="A0A328TGX4"/>
<evidence type="ECO:0000313" key="1">
    <source>
        <dbReference type="EMBL" id="RAP69658.1"/>
    </source>
</evidence>
<sequence length="51" mass="5373">MPNSNTRSTPEGKNLWAIALLNGLPGNLPSVTGAREATVIGVIFPANRSIR</sequence>
<keyword evidence="2" id="KW-1185">Reference proteome</keyword>
<proteinExistence type="predicted"/>
<reference evidence="1" key="1">
    <citation type="submission" date="2018-04" db="EMBL/GenBank/DDBJ databases">
        <title>Genomes of the Obligate Erwinia dacicola and Facultative Enterobacter sp. OLF Endosymbionts of the Olive Fruit fly, Bactrocera oleae.</title>
        <authorList>
            <person name="Estes A.M."/>
            <person name="Hearn D.J."/>
            <person name="Agarwal S."/>
            <person name="Pierson E.A."/>
            <person name="Dunning-Hotopp J.C."/>
        </authorList>
    </citation>
    <scope>NUCLEOTIDE SEQUENCE [LARGE SCALE GENOMIC DNA]</scope>
    <source>
        <strain evidence="1">Oroville</strain>
    </source>
</reference>
<organism evidence="1 2">
    <name type="scientific">Candidatus Erwinia dacicola</name>
    <dbReference type="NCBI Taxonomy" id="252393"/>
    <lineage>
        <taxon>Bacteria</taxon>
        <taxon>Pseudomonadati</taxon>
        <taxon>Pseudomonadota</taxon>
        <taxon>Gammaproteobacteria</taxon>
        <taxon>Enterobacterales</taxon>
        <taxon>Erwiniaceae</taxon>
        <taxon>Erwinia</taxon>
    </lineage>
</organism>
<dbReference type="Proteomes" id="UP000244334">
    <property type="component" value="Unassembled WGS sequence"/>
</dbReference>
<dbReference type="GO" id="GO:0009254">
    <property type="term" value="P:peptidoglycan turnover"/>
    <property type="evidence" value="ECO:0007669"/>
    <property type="project" value="InterPro"/>
</dbReference>
<name>A0A328TGX4_9GAMM</name>
<comment type="caution">
    <text evidence="1">The sequence shown here is derived from an EMBL/GenBank/DDBJ whole genome shotgun (WGS) entry which is preliminary data.</text>
</comment>